<gene>
    <name evidence="1" type="primary">BQ5605_C014g07672</name>
    <name evidence="1" type="ORF">BQ5605_C014G07672</name>
</gene>
<accession>A0A2X0LYT0</accession>
<dbReference type="Proteomes" id="UP000249464">
    <property type="component" value="Unassembled WGS sequence"/>
</dbReference>
<dbReference type="EMBL" id="FQNC01000016">
    <property type="protein sequence ID" value="SGY19528.1"/>
    <property type="molecule type" value="Genomic_DNA"/>
</dbReference>
<organism evidence="1 2">
    <name type="scientific">Microbotryum silenes-dioicae</name>
    <dbReference type="NCBI Taxonomy" id="796604"/>
    <lineage>
        <taxon>Eukaryota</taxon>
        <taxon>Fungi</taxon>
        <taxon>Dikarya</taxon>
        <taxon>Basidiomycota</taxon>
        <taxon>Pucciniomycotina</taxon>
        <taxon>Microbotryomycetes</taxon>
        <taxon>Microbotryales</taxon>
        <taxon>Microbotryaceae</taxon>
        <taxon>Microbotryum</taxon>
    </lineage>
</organism>
<reference evidence="1 2" key="1">
    <citation type="submission" date="2016-11" db="EMBL/GenBank/DDBJ databases">
        <authorList>
            <person name="Jaros S."/>
            <person name="Januszkiewicz K."/>
            <person name="Wedrychowicz H."/>
        </authorList>
    </citation>
    <scope>NUCLEOTIDE SEQUENCE [LARGE SCALE GENOMIC DNA]</scope>
</reference>
<keyword evidence="2" id="KW-1185">Reference proteome</keyword>
<protein>
    <submittedName>
        <fullName evidence="1">BQ5605_C014g07672 protein</fullName>
    </submittedName>
</protein>
<sequence length="81" mass="8697">MICPTCLSSCRHSLQSNFAVPCIVAALKRDSVDAVVTVGAFCEIAALAVEMTPAMHCRSSKSSFAHERDEGTSSWKSIMSM</sequence>
<name>A0A2X0LYT0_9BASI</name>
<evidence type="ECO:0000313" key="1">
    <source>
        <dbReference type="EMBL" id="SGY19528.1"/>
    </source>
</evidence>
<evidence type="ECO:0000313" key="2">
    <source>
        <dbReference type="Proteomes" id="UP000249464"/>
    </source>
</evidence>
<proteinExistence type="predicted"/>
<dbReference type="AlphaFoldDB" id="A0A2X0LYT0"/>